<name>X1JCX9_9ZZZZ</name>
<feature type="non-terminal residue" evidence="1">
    <location>
        <position position="1"/>
    </location>
</feature>
<reference evidence="1" key="1">
    <citation type="journal article" date="2014" name="Front. Microbiol.">
        <title>High frequency of phylogenetically diverse reductive dehalogenase-homologous genes in deep subseafloor sedimentary metagenomes.</title>
        <authorList>
            <person name="Kawai M."/>
            <person name="Futagami T."/>
            <person name="Toyoda A."/>
            <person name="Takaki Y."/>
            <person name="Nishi S."/>
            <person name="Hori S."/>
            <person name="Arai W."/>
            <person name="Tsubouchi T."/>
            <person name="Morono Y."/>
            <person name="Uchiyama I."/>
            <person name="Ito T."/>
            <person name="Fujiyama A."/>
            <person name="Inagaki F."/>
            <person name="Takami H."/>
        </authorList>
    </citation>
    <scope>NUCLEOTIDE SEQUENCE</scope>
    <source>
        <strain evidence="1">Expedition CK06-06</strain>
    </source>
</reference>
<dbReference type="EMBL" id="BARU01026468">
    <property type="protein sequence ID" value="GAH76209.1"/>
    <property type="molecule type" value="Genomic_DNA"/>
</dbReference>
<evidence type="ECO:0000313" key="1">
    <source>
        <dbReference type="EMBL" id="GAH76209.1"/>
    </source>
</evidence>
<dbReference type="AlphaFoldDB" id="X1JCX9"/>
<accession>X1JCX9</accession>
<protein>
    <submittedName>
        <fullName evidence="1">Uncharacterized protein</fullName>
    </submittedName>
</protein>
<proteinExistence type="predicted"/>
<comment type="caution">
    <text evidence="1">The sequence shown here is derived from an EMBL/GenBank/DDBJ whole genome shotgun (WGS) entry which is preliminary data.</text>
</comment>
<organism evidence="1">
    <name type="scientific">marine sediment metagenome</name>
    <dbReference type="NCBI Taxonomy" id="412755"/>
    <lineage>
        <taxon>unclassified sequences</taxon>
        <taxon>metagenomes</taxon>
        <taxon>ecological metagenomes</taxon>
    </lineage>
</organism>
<gene>
    <name evidence="1" type="ORF">S03H2_42507</name>
</gene>
<sequence>KGKKFFSLCGKLYTNESAEQLIHGIHDARHFNSNRDISF</sequence>